<reference evidence="1" key="1">
    <citation type="submission" date="2020-07" db="EMBL/GenBank/DDBJ databases">
        <title>Clarias magur genome sequencing, assembly and annotation.</title>
        <authorList>
            <person name="Kushwaha B."/>
            <person name="Kumar R."/>
            <person name="Das P."/>
            <person name="Joshi C.G."/>
            <person name="Kumar D."/>
            <person name="Nagpure N.S."/>
            <person name="Pandey M."/>
            <person name="Agarwal S."/>
            <person name="Srivastava S."/>
            <person name="Singh M."/>
            <person name="Sahoo L."/>
            <person name="Jayasankar P."/>
            <person name="Meher P.K."/>
            <person name="Koringa P.G."/>
            <person name="Iquebal M.A."/>
            <person name="Das S.P."/>
            <person name="Bit A."/>
            <person name="Patnaik S."/>
            <person name="Patel N."/>
            <person name="Shah T.M."/>
            <person name="Hinsu A."/>
            <person name="Jena J.K."/>
        </authorList>
    </citation>
    <scope>NUCLEOTIDE SEQUENCE</scope>
    <source>
        <strain evidence="1">CIFAMagur01</strain>
        <tissue evidence="1">Testis</tissue>
    </source>
</reference>
<dbReference type="EMBL" id="QNUK01000108">
    <property type="protein sequence ID" value="KAF5901610.1"/>
    <property type="molecule type" value="Genomic_DNA"/>
</dbReference>
<organism evidence="1 2">
    <name type="scientific">Clarias magur</name>
    <name type="common">Asian catfish</name>
    <name type="synonym">Macropteronotus magur</name>
    <dbReference type="NCBI Taxonomy" id="1594786"/>
    <lineage>
        <taxon>Eukaryota</taxon>
        <taxon>Metazoa</taxon>
        <taxon>Chordata</taxon>
        <taxon>Craniata</taxon>
        <taxon>Vertebrata</taxon>
        <taxon>Euteleostomi</taxon>
        <taxon>Actinopterygii</taxon>
        <taxon>Neopterygii</taxon>
        <taxon>Teleostei</taxon>
        <taxon>Ostariophysi</taxon>
        <taxon>Siluriformes</taxon>
        <taxon>Clariidae</taxon>
        <taxon>Clarias</taxon>
    </lineage>
</organism>
<gene>
    <name evidence="1" type="ORF">DAT39_008622</name>
</gene>
<protein>
    <submittedName>
        <fullName evidence="1">Uncharacterized protein</fullName>
    </submittedName>
</protein>
<dbReference type="Proteomes" id="UP000727407">
    <property type="component" value="Unassembled WGS sequence"/>
</dbReference>
<proteinExistence type="predicted"/>
<dbReference type="AlphaFoldDB" id="A0A8J4US45"/>
<sequence>MVNALNKEENEIASSDYSQAVTNLISAGVLAVVALHKEWVLTHIVKLRETVQENWTSQLCSQQGNRSGHRRGKPLLTFEWAATSRAMKITGIIDSVDILPRQLLHSLSTWPLISLTPCEAALACAVGSVVVWTKMR</sequence>
<evidence type="ECO:0000313" key="1">
    <source>
        <dbReference type="EMBL" id="KAF5901610.1"/>
    </source>
</evidence>
<evidence type="ECO:0000313" key="2">
    <source>
        <dbReference type="Proteomes" id="UP000727407"/>
    </source>
</evidence>
<comment type="caution">
    <text evidence="1">The sequence shown here is derived from an EMBL/GenBank/DDBJ whole genome shotgun (WGS) entry which is preliminary data.</text>
</comment>
<accession>A0A8J4US45</accession>
<name>A0A8J4US45_CLAMG</name>
<keyword evidence="2" id="KW-1185">Reference proteome</keyword>